<proteinExistence type="predicted"/>
<evidence type="ECO:0000256" key="1">
    <source>
        <dbReference type="SAM" id="MobiDB-lite"/>
    </source>
</evidence>
<dbReference type="Proteomes" id="UP001523566">
    <property type="component" value="Unassembled WGS sequence"/>
</dbReference>
<dbReference type="InterPro" id="IPR012902">
    <property type="entry name" value="N_methyl_site"/>
</dbReference>
<feature type="transmembrane region" description="Helical" evidence="2">
    <location>
        <begin position="21"/>
        <end position="42"/>
    </location>
</feature>
<keyword evidence="2" id="KW-0472">Membrane</keyword>
<dbReference type="EMBL" id="JAMZFW010000006">
    <property type="protein sequence ID" value="MCP1101908.1"/>
    <property type="molecule type" value="Genomic_DNA"/>
</dbReference>
<evidence type="ECO:0000313" key="4">
    <source>
        <dbReference type="Proteomes" id="UP001523566"/>
    </source>
</evidence>
<reference evidence="3 4" key="1">
    <citation type="journal article" date="2022" name="Genome Biol. Evol.">
        <title>Host diet, physiology and behaviors set the stage for Lachnospiraceae cladogenesis.</title>
        <authorList>
            <person name="Vera-Ponce De Leon A."/>
            <person name="Schneider M."/>
            <person name="Jahnes B.C."/>
            <person name="Sadowski V."/>
            <person name="Camuy-Velez L.A."/>
            <person name="Duan J."/>
            <person name="Sabree Z.L."/>
        </authorList>
    </citation>
    <scope>NUCLEOTIDE SEQUENCE [LARGE SCALE GENOMIC DNA]</scope>
    <source>
        <strain evidence="3 4">PAL113</strain>
    </source>
</reference>
<dbReference type="NCBIfam" id="TIGR02532">
    <property type="entry name" value="IV_pilin_GFxxxE"/>
    <property type="match status" value="1"/>
</dbReference>
<accession>A0ABT1E7V3</accession>
<organism evidence="3 4">
    <name type="scientific">Aequitasia blattaphilus</name>
    <dbReference type="NCBI Taxonomy" id="2949332"/>
    <lineage>
        <taxon>Bacteria</taxon>
        <taxon>Bacillati</taxon>
        <taxon>Bacillota</taxon>
        <taxon>Clostridia</taxon>
        <taxon>Lachnospirales</taxon>
        <taxon>Lachnospiraceae</taxon>
        <taxon>Aequitasia</taxon>
    </lineage>
</organism>
<sequence length="2137" mass="229865">MKKGMYLKQKTNRKGFTQVELIVVMTIMVILLSFAVFGLVHYQRYASFKRNNSYAKELFTAAQSQLSYYKSNGRLEELETELKESEDAGKAGADISRAANAEERLYYVQIPAELTGDELKNSWVYKLTKDYIYDKAIYTSGAVRIEMDPVEGVVYSVCYSDKADSFDESTSKGEDGIIGVSVPNREYEVRKDMLLGYYESDMTNPAPVNRNVPDIQEAVLINEESLYVEFSIENSQKLNPRDYGYLLEVNDNSGKKVMDIRLNDINKVSSKLPNGTGEVTVTCETRFYDAQGNVIKQGQEESVDYKYRAYITTDKKIGLLLDAVDLKASSILLARYHSYNNNDKPENAKPQDFKETFSIIRFGLEENEKINVTVAAFDSLNAKGEAKDTNLENPIMESVSKKDDAKECSMSNARHLFNIRFLEMKKGEGGNTYVQTGDIDWASEAGIIKKKRVYDSNNGADKVVISYEENYKENQPFPHLPILKSNSRFNVKKDGQDKFYFLSAFVMVAQSDRHGMGLFLTNDGAIEDIHIKNFYVHRNTNVQKHYAGAIASTNNGLIKNYYLEDVEVEAHSWVAGVAGINNGTIENGYEKNVHVIADYQVAGLIAGQNDGTIKTQKGTGILENCSVNGNTGIGGAAGVNKGTISNISFKGSTSITGKRTGNSTAGGIAGENLEGAAIRVEGEIDEIKLVDFSITDSAVMGGVAGKNVGSVSGYTIGSNVTIRTAVSAGATACAAGGIVGRNEALGTVVVGDGNTELSNYVIECPHNAGGIIGYNQGSLANGSGIDIHNISVTGIGSNIGGLIGQNDSLVEGYYLYHADVSGTSTYLSGGVGGLVGKNNANGTVRPGANRPNVLQNVYVSGFAAAGGIVGENFGSVWDYTVDSSCSIDGSYPLNSSGYYRVLGGVIGINSGTLESSGEIRAVDQPQINNKGNRMDIVGGIVGENEGKASGYTVTEGTTITGNGNPGVTNSATGGMVGRNRGEFTIGDGNIGANGLTVNGVSNVGGVIGWNEGTFAKGNANTVISSMRVIGTDSNVGGLIGQNATTIEGYQVHTSHVEQTGTRSVANVGGMIGHNTTSGKLKPIKKEIYQLTENYVQGFSMVGGVVGQNDGLLQNYGVGENYIVKGNYTSPSNSYTSPLGGIAGGNTGTLENVDNKKTAIPVRNTSIGAEFVGGYVGGIVGENAGKVSGYEVGEGVAIEGKNQASSKSYSATGGYVGRNHVGASLSIGDEKTETLVMGLEIKGVHNVGGIIGWNEGDLEDGAKNKEKRLVSIFDISVQGSGSNIGGLIGQNASSVLGYRVDQSTITQTGTGSVANVGGVIGYNTETGVLQQIQKEIIQLEGNTVQGFSMVGGVVGQNDGTVSNYGIGKNYVVSGNYSISNHNFTSPLGGIIGGNTGVLSNVSNKKENIKVENASIGENYVGGYVGGIVGENAGEVSGYVVESSTVIEGKNTVSSALYGATGGYIGRNHTEGTLSIGNGKTPVQGLHVLGTYNVGGVIGWNAGEFSNIVTKEGSVTGTNRVGGLIGYNQASGKMEGLINGNDVQAAKKNAGGVIGYNENPAETQLILENSINYGNVTGDVNLTGGLVGQSSGALEVIQCRNYGKGTAQPTLLGTIDHNVKIQDSFQIPTITEVVSDNTTPYYSALTENSGIIVEGSYYFNTGMSADTVETHLVVVGNGSKFDGKAEDILILKGMDVDPEAPSLTGEELYVGIDEAIKSYYQTRSLMEPLTESLKGVTESVLPIEAKDLIPEIKQKEENQGSVEQPAEPAEPETEPVEPNEPNEPMEPEPELQLNVMVTAKAAVLSTEEFTNEGVQLTLTDEEGNPVSREVKIVIGDTLIEDTFTLEGSYSITGIPVEQAGQEIGILIEEEEYRFTLPKVRMDALELVPQEYEDVYPELSGENPIHIWRDGVLWKHNTDTSKYEAYITSLGYPSDLMPDVVEGDYYLEIDDAEGSVTVREWDEETGKWVLVKRNFQDVSPEYVTQEQYEKDEMPIRLEEVEIKNYGYILPLDEERTLDMQSIKVQKITRNGEVYYRILLPDVRWIQIGEENFANEYLYTGNVTVRQKESVNPNFIESERSQWIRQINRYNSDELGLRLRELKPEERSDGAFESEEIYLPFKWKKEQGELPYENQKNNPLP</sequence>
<evidence type="ECO:0000256" key="2">
    <source>
        <dbReference type="SAM" id="Phobius"/>
    </source>
</evidence>
<keyword evidence="4" id="KW-1185">Reference proteome</keyword>
<protein>
    <submittedName>
        <fullName evidence="3">Type II secretion system GspH family protein</fullName>
    </submittedName>
</protein>
<keyword evidence="2" id="KW-1133">Transmembrane helix</keyword>
<dbReference type="RefSeq" id="WP_262065697.1">
    <property type="nucleotide sequence ID" value="NZ_JAMXOD010000006.1"/>
</dbReference>
<keyword evidence="2" id="KW-0812">Transmembrane</keyword>
<name>A0ABT1E7V3_9FIRM</name>
<comment type="caution">
    <text evidence="3">The sequence shown here is derived from an EMBL/GenBank/DDBJ whole genome shotgun (WGS) entry which is preliminary data.</text>
</comment>
<feature type="region of interest" description="Disordered" evidence="1">
    <location>
        <begin position="1754"/>
        <end position="1786"/>
    </location>
</feature>
<gene>
    <name evidence="3" type="ORF">NK125_05690</name>
</gene>
<evidence type="ECO:0000313" key="3">
    <source>
        <dbReference type="EMBL" id="MCP1101908.1"/>
    </source>
</evidence>
<dbReference type="Gene3D" id="2.160.20.110">
    <property type="match status" value="2"/>
</dbReference>